<organism evidence="3 4">
    <name type="scientific">Haemonchus contortus</name>
    <name type="common">Barber pole worm</name>
    <dbReference type="NCBI Taxonomy" id="6289"/>
    <lineage>
        <taxon>Eukaryota</taxon>
        <taxon>Metazoa</taxon>
        <taxon>Ecdysozoa</taxon>
        <taxon>Nematoda</taxon>
        <taxon>Chromadorea</taxon>
        <taxon>Rhabditida</taxon>
        <taxon>Rhabditina</taxon>
        <taxon>Rhabditomorpha</taxon>
        <taxon>Strongyloidea</taxon>
        <taxon>Trichostrongylidae</taxon>
        <taxon>Haemonchus</taxon>
    </lineage>
</organism>
<feature type="compositionally biased region" description="Low complexity" evidence="2">
    <location>
        <begin position="476"/>
        <end position="486"/>
    </location>
</feature>
<dbReference type="AlphaFoldDB" id="A0A7I5E8E3"/>
<feature type="coiled-coil region" evidence="1">
    <location>
        <begin position="283"/>
        <end position="328"/>
    </location>
</feature>
<name>A0A7I5E8E3_HAECO</name>
<dbReference type="OrthoDB" id="2125770at2759"/>
<feature type="region of interest" description="Disordered" evidence="2">
    <location>
        <begin position="98"/>
        <end position="136"/>
    </location>
</feature>
<feature type="region of interest" description="Disordered" evidence="2">
    <location>
        <begin position="457"/>
        <end position="493"/>
    </location>
</feature>
<dbReference type="Proteomes" id="UP000025227">
    <property type="component" value="Unplaced"/>
</dbReference>
<evidence type="ECO:0000313" key="4">
    <source>
        <dbReference type="WBParaSite" id="HCON_00066515-00001"/>
    </source>
</evidence>
<evidence type="ECO:0000313" key="3">
    <source>
        <dbReference type="Proteomes" id="UP000025227"/>
    </source>
</evidence>
<keyword evidence="3" id="KW-1185">Reference proteome</keyword>
<dbReference type="WBParaSite" id="HCON_00066515-00001">
    <property type="protein sequence ID" value="HCON_00066515-00001"/>
    <property type="gene ID" value="HCON_00066515"/>
</dbReference>
<feature type="region of interest" description="Disordered" evidence="2">
    <location>
        <begin position="354"/>
        <end position="378"/>
    </location>
</feature>
<feature type="compositionally biased region" description="Polar residues" evidence="2">
    <location>
        <begin position="360"/>
        <end position="378"/>
    </location>
</feature>
<reference evidence="4" key="1">
    <citation type="submission" date="2020-12" db="UniProtKB">
        <authorList>
            <consortium name="WormBaseParasite"/>
        </authorList>
    </citation>
    <scope>IDENTIFICATION</scope>
    <source>
        <strain evidence="4">MHco3</strain>
    </source>
</reference>
<evidence type="ECO:0000256" key="1">
    <source>
        <dbReference type="SAM" id="Coils"/>
    </source>
</evidence>
<dbReference type="OMA" id="ETQYMDI"/>
<feature type="coiled-coil region" evidence="1">
    <location>
        <begin position="185"/>
        <end position="226"/>
    </location>
</feature>
<accession>A0A7I5E8E3</accession>
<feature type="compositionally biased region" description="Basic and acidic residues" evidence="2">
    <location>
        <begin position="106"/>
        <end position="128"/>
    </location>
</feature>
<protein>
    <submittedName>
        <fullName evidence="4">GRIP domain-containing protein</fullName>
    </submittedName>
</protein>
<evidence type="ECO:0000256" key="2">
    <source>
        <dbReference type="SAM" id="MobiDB-lite"/>
    </source>
</evidence>
<sequence length="493" mass="54615">SCTRTMTEPADDQAAPTADDNLLTRHKHIAESIEMIRKKKDQLLITLRGLSESENPDRALMAKLVDAFDMMTAQETAFLGVLKNIVDIHEQATQDLAAENEAMGKPGEKKNESVEKEEKPSEKEGEKAEEVDENDEEMIRETLKELEQVSLQALAAAELNEKLVESLQRHKKSRTSILELRKNKTDELKSAASAAMAEVKKAKQEVSANRAEIVKKQREAEELRKAALKAGIQVGAEEEKHNEEITAALAAVVNDVERIPPIPVVEEPVAPAAEPEDPLEVRRRQIRENIRKERERKEHVNQTIREKLAAMEARKQRMKEIRRLLAENQATASSLVAETKKKLESTLLHDECDKSVASEADTNTESKPSSEINGACSETTTQISAEDGADAEELELTENEEQTRLEIEDTFRSAELNLQNLTQLRKRLEQIQQQGGAGLSQEDQEFLNQLDETVAVVSAADEATRSDEEEGGGGSSSAQAQAGSQDMADKEGA</sequence>
<keyword evidence="1" id="KW-0175">Coiled coil</keyword>
<proteinExistence type="predicted"/>